<dbReference type="eggNOG" id="COG0057">
    <property type="taxonomic scope" value="Bacteria"/>
</dbReference>
<feature type="site" description="Activates thiol group during catalysis" evidence="5">
    <location>
        <position position="180"/>
    </location>
</feature>
<dbReference type="PRINTS" id="PR00078">
    <property type="entry name" value="G3PDHDRGNASE"/>
</dbReference>
<evidence type="ECO:0000313" key="8">
    <source>
        <dbReference type="EMBL" id="GAK58317.1"/>
    </source>
</evidence>
<dbReference type="PIRSF" id="PIRSF000149">
    <property type="entry name" value="GAP_DH"/>
    <property type="match status" value="1"/>
</dbReference>
<dbReference type="PANTHER" id="PTHR43148">
    <property type="entry name" value="GLYCERALDEHYDE-3-PHOSPHATE DEHYDROGENASE 2"/>
    <property type="match status" value="1"/>
</dbReference>
<keyword evidence="2" id="KW-0560">Oxidoreductase</keyword>
<evidence type="ECO:0000313" key="9">
    <source>
        <dbReference type="Proteomes" id="UP000030661"/>
    </source>
</evidence>
<dbReference type="CDD" id="cd05214">
    <property type="entry name" value="GAPDH_I_N"/>
    <property type="match status" value="1"/>
</dbReference>
<dbReference type="SUPFAM" id="SSF55347">
    <property type="entry name" value="Glyceraldehyde-3-phosphate dehydrogenase-like, C-terminal domain"/>
    <property type="match status" value="1"/>
</dbReference>
<dbReference type="AlphaFoldDB" id="A0A081C162"/>
<sequence length="332" mass="35922">MKKIAIHGFGRIGRSTLKSALKQGLFVPVSISDIKDVSTLAALFEADTNYARWPEEVKVAGDKFLIGGREIKFVDTSQSLPDWAGLGVELVIDCTGRATTRSGAQAHFERGAKRVLVSAPSKSLQECDAVLLPGINLDQFDPEKHHLISMASCTTNALASVVKVLIENFGIKTGFFSSIHAYTNTQSLTDQPMRDRRDSWAAAENIIPSSSGAAKALSFIWPNLKITGKAYRVPVRTGSIAELNVVVERATTAEEVKQTFRNAAMTAPLKGIMTVLEDEWASARIIGDPHSSIVDLPLIQVLDGTLVSVAAWYDNEMGYAHQLAEAAARLAV</sequence>
<proteinExistence type="inferred from homology"/>
<gene>
    <name evidence="8" type="ORF">U27_05291</name>
</gene>
<feature type="binding site" evidence="4">
    <location>
        <position position="118"/>
    </location>
    <ligand>
        <name>NAD(+)</name>
        <dbReference type="ChEBI" id="CHEBI:57540"/>
    </ligand>
</feature>
<reference evidence="8" key="1">
    <citation type="journal article" date="2015" name="PeerJ">
        <title>First genomic representation of candidate bacterial phylum KSB3 points to enhanced environmental sensing as a trigger of wastewater bulking.</title>
        <authorList>
            <person name="Sekiguchi Y."/>
            <person name="Ohashi A."/>
            <person name="Parks D.H."/>
            <person name="Yamauchi T."/>
            <person name="Tyson G.W."/>
            <person name="Hugenholtz P."/>
        </authorList>
    </citation>
    <scope>NUCLEOTIDE SEQUENCE [LARGE SCALE GENOMIC DNA]</scope>
</reference>
<evidence type="ECO:0000256" key="3">
    <source>
        <dbReference type="PIRSR" id="PIRSR000149-1"/>
    </source>
</evidence>
<dbReference type="Gene3D" id="3.30.360.10">
    <property type="entry name" value="Dihydrodipicolinate Reductase, domain 2"/>
    <property type="match status" value="1"/>
</dbReference>
<dbReference type="CDD" id="cd18126">
    <property type="entry name" value="GAPDH_I_C"/>
    <property type="match status" value="1"/>
</dbReference>
<dbReference type="PROSITE" id="PS00071">
    <property type="entry name" value="GAPDH"/>
    <property type="match status" value="1"/>
</dbReference>
<dbReference type="FunFam" id="3.30.360.10:FF:000002">
    <property type="entry name" value="Glyceraldehyde-3-phosphate dehydrogenase"/>
    <property type="match status" value="1"/>
</dbReference>
<dbReference type="InterPro" id="IPR020828">
    <property type="entry name" value="GlycerAld_3-P_DH_NAD(P)-bd"/>
</dbReference>
<evidence type="ECO:0000256" key="5">
    <source>
        <dbReference type="PIRSR" id="PIRSR000149-4"/>
    </source>
</evidence>
<comment type="similarity">
    <text evidence="1 6">Belongs to the glyceraldehyde-3-phosphate dehydrogenase family.</text>
</comment>
<feature type="binding site" evidence="4">
    <location>
        <position position="315"/>
    </location>
    <ligand>
        <name>NAD(+)</name>
        <dbReference type="ChEBI" id="CHEBI:57540"/>
    </ligand>
</feature>
<keyword evidence="9" id="KW-1185">Reference proteome</keyword>
<evidence type="ECO:0000256" key="2">
    <source>
        <dbReference type="ARBA" id="ARBA00023002"/>
    </source>
</evidence>
<dbReference type="InterPro" id="IPR020830">
    <property type="entry name" value="GlycerAld_3-P_DH_AS"/>
</dbReference>
<dbReference type="EMBL" id="DF820467">
    <property type="protein sequence ID" value="GAK58317.1"/>
    <property type="molecule type" value="Genomic_DNA"/>
</dbReference>
<dbReference type="Gene3D" id="3.40.50.720">
    <property type="entry name" value="NAD(P)-binding Rossmann-like Domain"/>
    <property type="match status" value="1"/>
</dbReference>
<feature type="domain" description="Glyceraldehyde 3-phosphate dehydrogenase NAD(P) binding" evidence="7">
    <location>
        <begin position="2"/>
        <end position="153"/>
    </location>
</feature>
<dbReference type="SMART" id="SM00846">
    <property type="entry name" value="Gp_dh_N"/>
    <property type="match status" value="1"/>
</dbReference>
<feature type="binding site" evidence="4">
    <location>
        <begin position="11"/>
        <end position="12"/>
    </location>
    <ligand>
        <name>NAD(+)</name>
        <dbReference type="ChEBI" id="CHEBI:57540"/>
    </ligand>
</feature>
<evidence type="ECO:0000256" key="1">
    <source>
        <dbReference type="ARBA" id="ARBA00007406"/>
    </source>
</evidence>
<feature type="active site" description="Nucleophile" evidence="3">
    <location>
        <position position="153"/>
    </location>
</feature>
<evidence type="ECO:0000256" key="6">
    <source>
        <dbReference type="RuleBase" id="RU000397"/>
    </source>
</evidence>
<evidence type="ECO:0000256" key="4">
    <source>
        <dbReference type="PIRSR" id="PIRSR000149-3"/>
    </source>
</evidence>
<dbReference type="Proteomes" id="UP000030661">
    <property type="component" value="Unassembled WGS sequence"/>
</dbReference>
<dbReference type="GO" id="GO:0016620">
    <property type="term" value="F:oxidoreductase activity, acting on the aldehyde or oxo group of donors, NAD or NADP as acceptor"/>
    <property type="evidence" value="ECO:0007669"/>
    <property type="project" value="InterPro"/>
</dbReference>
<keyword evidence="4" id="KW-0520">NAD</keyword>
<dbReference type="Pfam" id="PF02800">
    <property type="entry name" value="Gp_dh_C"/>
    <property type="match status" value="1"/>
</dbReference>
<dbReference type="SUPFAM" id="SSF51735">
    <property type="entry name" value="NAD(P)-binding Rossmann-fold domains"/>
    <property type="match status" value="1"/>
</dbReference>
<evidence type="ECO:0000259" key="7">
    <source>
        <dbReference type="SMART" id="SM00846"/>
    </source>
</evidence>
<accession>A0A081C162</accession>
<name>A0A081C162_VECG1</name>
<dbReference type="InterPro" id="IPR020829">
    <property type="entry name" value="GlycerAld_3-P_DH_cat"/>
</dbReference>
<feature type="binding site" evidence="4">
    <location>
        <position position="33"/>
    </location>
    <ligand>
        <name>NAD(+)</name>
        <dbReference type="ChEBI" id="CHEBI:57540"/>
    </ligand>
</feature>
<dbReference type="GO" id="GO:0051287">
    <property type="term" value="F:NAD binding"/>
    <property type="evidence" value="ECO:0007669"/>
    <property type="project" value="InterPro"/>
</dbReference>
<dbReference type="InterPro" id="IPR036291">
    <property type="entry name" value="NAD(P)-bd_dom_sf"/>
</dbReference>
<dbReference type="Pfam" id="PF00044">
    <property type="entry name" value="Gp_dh_N"/>
    <property type="match status" value="1"/>
</dbReference>
<dbReference type="InterPro" id="IPR020831">
    <property type="entry name" value="GlycerAld/Erythrose_P_DH"/>
</dbReference>
<organism evidence="8">
    <name type="scientific">Vecturithrix granuli</name>
    <dbReference type="NCBI Taxonomy" id="1499967"/>
    <lineage>
        <taxon>Bacteria</taxon>
        <taxon>Candidatus Moduliflexota</taxon>
        <taxon>Candidatus Vecturitrichia</taxon>
        <taxon>Candidatus Vecturitrichales</taxon>
        <taxon>Candidatus Vecturitrichaceae</taxon>
        <taxon>Candidatus Vecturithrix</taxon>
    </lineage>
</organism>
<protein>
    <submittedName>
        <fullName evidence="8">Glyceraldehyde-3-phosphate dehydrogenase (Phosphorylating)</fullName>
    </submittedName>
</protein>
<dbReference type="STRING" id="1499967.U27_05291"/>
<keyword evidence="4" id="KW-0547">Nucleotide-binding</keyword>
<dbReference type="HOGENOM" id="CLU_030140_0_2_0"/>